<dbReference type="SMART" id="SM00233">
    <property type="entry name" value="PH"/>
    <property type="match status" value="1"/>
</dbReference>
<dbReference type="PANTHER" id="PTHR12345:SF11">
    <property type="entry name" value="FI13065P"/>
    <property type="match status" value="1"/>
</dbReference>
<evidence type="ECO:0000259" key="3">
    <source>
        <dbReference type="PROSITE" id="PS50003"/>
    </source>
</evidence>
<dbReference type="OMA" id="CNWAITE"/>
<dbReference type="PROSITE" id="PS50003">
    <property type="entry name" value="PH_DOMAIN"/>
    <property type="match status" value="1"/>
</dbReference>
<evidence type="ECO:0000313" key="5">
    <source>
        <dbReference type="Proteomes" id="UP000887568"/>
    </source>
</evidence>
<feature type="region of interest" description="Disordered" evidence="2">
    <location>
        <begin position="129"/>
        <end position="156"/>
    </location>
</feature>
<dbReference type="PANTHER" id="PTHR12345">
    <property type="entry name" value="SYNTENIN RELATED"/>
    <property type="match status" value="1"/>
</dbReference>
<accession>A0A914B571</accession>
<dbReference type="GO" id="GO:0005886">
    <property type="term" value="C:plasma membrane"/>
    <property type="evidence" value="ECO:0007669"/>
    <property type="project" value="TreeGrafter"/>
</dbReference>
<dbReference type="SUPFAM" id="SSF50156">
    <property type="entry name" value="PDZ domain-like"/>
    <property type="match status" value="1"/>
</dbReference>
<name>A0A914B571_PATMI</name>
<dbReference type="Gene3D" id="2.30.42.10">
    <property type="match status" value="2"/>
</dbReference>
<dbReference type="Pfam" id="PF00169">
    <property type="entry name" value="PH"/>
    <property type="match status" value="1"/>
</dbReference>
<dbReference type="Proteomes" id="UP000887568">
    <property type="component" value="Unplaced"/>
</dbReference>
<reference evidence="4" key="1">
    <citation type="submission" date="2022-11" db="UniProtKB">
        <authorList>
            <consortium name="EnsemblMetazoa"/>
        </authorList>
    </citation>
    <scope>IDENTIFICATION</scope>
</reference>
<dbReference type="RefSeq" id="XP_038071094.1">
    <property type="nucleotide sequence ID" value="XM_038215166.1"/>
</dbReference>
<protein>
    <recommendedName>
        <fullName evidence="3">PH domain-containing protein</fullName>
    </recommendedName>
</protein>
<evidence type="ECO:0000313" key="4">
    <source>
        <dbReference type="EnsemblMetazoa" id="XP_038071094.1"/>
    </source>
</evidence>
<dbReference type="GeneID" id="119739990"/>
<dbReference type="CDD" id="cd00821">
    <property type="entry name" value="PH"/>
    <property type="match status" value="1"/>
</dbReference>
<dbReference type="InterPro" id="IPR001849">
    <property type="entry name" value="PH_domain"/>
</dbReference>
<keyword evidence="1" id="KW-0677">Repeat</keyword>
<dbReference type="AlphaFoldDB" id="A0A914B571"/>
<dbReference type="OrthoDB" id="6126662at2759"/>
<feature type="region of interest" description="Disordered" evidence="2">
    <location>
        <begin position="274"/>
        <end position="339"/>
    </location>
</feature>
<dbReference type="Gene3D" id="2.30.29.30">
    <property type="entry name" value="Pleckstrin-homology domain (PH domain)/Phosphotyrosine-binding domain (PTB)"/>
    <property type="match status" value="1"/>
</dbReference>
<keyword evidence="5" id="KW-1185">Reference proteome</keyword>
<evidence type="ECO:0000256" key="1">
    <source>
        <dbReference type="ARBA" id="ARBA00022737"/>
    </source>
</evidence>
<dbReference type="EnsemblMetazoa" id="XM_038215166.1">
    <property type="protein sequence ID" value="XP_038071094.1"/>
    <property type="gene ID" value="LOC119739990"/>
</dbReference>
<feature type="domain" description="PH" evidence="3">
    <location>
        <begin position="11"/>
        <end position="109"/>
    </location>
</feature>
<organism evidence="4 5">
    <name type="scientific">Patiria miniata</name>
    <name type="common">Bat star</name>
    <name type="synonym">Asterina miniata</name>
    <dbReference type="NCBI Taxonomy" id="46514"/>
    <lineage>
        <taxon>Eukaryota</taxon>
        <taxon>Metazoa</taxon>
        <taxon>Echinodermata</taxon>
        <taxon>Eleutherozoa</taxon>
        <taxon>Asterozoa</taxon>
        <taxon>Asteroidea</taxon>
        <taxon>Valvatacea</taxon>
        <taxon>Valvatida</taxon>
        <taxon>Asterinidae</taxon>
        <taxon>Patiria</taxon>
    </lineage>
</organism>
<feature type="compositionally biased region" description="Polar residues" evidence="2">
    <location>
        <begin position="304"/>
        <end position="322"/>
    </location>
</feature>
<dbReference type="GO" id="GO:0005737">
    <property type="term" value="C:cytoplasm"/>
    <property type="evidence" value="ECO:0007669"/>
    <property type="project" value="TreeGrafter"/>
</dbReference>
<dbReference type="InterPro" id="IPR036034">
    <property type="entry name" value="PDZ_sf"/>
</dbReference>
<dbReference type="SUPFAM" id="SSF50729">
    <property type="entry name" value="PH domain-like"/>
    <property type="match status" value="1"/>
</dbReference>
<dbReference type="InterPro" id="IPR011993">
    <property type="entry name" value="PH-like_dom_sf"/>
</dbReference>
<evidence type="ECO:0000256" key="2">
    <source>
        <dbReference type="SAM" id="MobiDB-lite"/>
    </source>
</evidence>
<proteinExistence type="predicted"/>
<sequence length="550" mass="61170">MALHGSLQSGAIFKEGYLTQEWNSILKSDAKKWWELKEDQGAVFSRFKDRTKKTLEKKILGSEIEKVEVDRQKHDNYISIKRGKKILHLRAENRQQRDEWYEALRGSLGQAPATAAGSDDDVVPVRRRRIHTDTSDTKPPVRRGRSAGAPQTTPNLDTTFRAELNDVVPSLPQLNTIPEDADDSEVAKVGQAPLCCVRHHVVACNDEGKNMADSDVVYENVHFVRSEEEHLATIALRKGSLAREENVYTLHHGVAKLQADNENAYETVIVGGNQERDDSYNNLSPSQDRVPPPFDHNIPAEGNDSASERNSQSSIEDNTQVPDATVKRVPPPVPVHTGQQLRKKIQKLKEEQRQLHGIEKTFNKTSLVGERVKIKLMEKKDGIWVIGLDEGGMQLRGFLKVGDQLIKVNKQALTSAMYARETIRSTDEDQVTLVLKRIPHGFVCSITRLSPNDDLGITVEGNEIISVLPYGLASSRGDLKPQTTGVSGHMCNWAITEINGQPVDLFASTEDISEALGRAGKDVALVVQPVDFIQMMRENLNSESSSTITS</sequence>
<dbReference type="InterPro" id="IPR051230">
    <property type="entry name" value="APP-Binding"/>
</dbReference>